<protein>
    <recommendedName>
        <fullName evidence="2">Fatty acid desaturase domain-containing protein</fullName>
    </recommendedName>
</protein>
<dbReference type="InterPro" id="IPR005804">
    <property type="entry name" value="FA_desaturase_dom"/>
</dbReference>
<dbReference type="GeneID" id="24102059"/>
<evidence type="ECO:0000256" key="1">
    <source>
        <dbReference type="SAM" id="Phobius"/>
    </source>
</evidence>
<accession>J7S6L1</accession>
<keyword evidence="1" id="KW-0472">Membrane</keyword>
<reference evidence="3 4" key="1">
    <citation type="journal article" date="2012" name="Appl. Environ. Microbiol.">
        <title>Short-read sequencing for genomic analysis of the brown rot fungus Fibroporia radiculosa.</title>
        <authorList>
            <person name="Tang J.D."/>
            <person name="Perkins A.D."/>
            <person name="Sonstegard T.S."/>
            <person name="Schroeder S.G."/>
            <person name="Burgess S.C."/>
            <person name="Diehl S.V."/>
        </authorList>
    </citation>
    <scope>NUCLEOTIDE SEQUENCE [LARGE SCALE GENOMIC DNA]</scope>
    <source>
        <strain evidence="3 4">TFFH 294</strain>
    </source>
</reference>
<evidence type="ECO:0000259" key="2">
    <source>
        <dbReference type="Pfam" id="PF00487"/>
    </source>
</evidence>
<dbReference type="AlphaFoldDB" id="J7S6L1"/>
<keyword evidence="1" id="KW-1133">Transmembrane helix</keyword>
<dbReference type="EMBL" id="HE797677">
    <property type="protein sequence ID" value="CCM07159.1"/>
    <property type="molecule type" value="Genomic_DNA"/>
</dbReference>
<dbReference type="GO" id="GO:0006629">
    <property type="term" value="P:lipid metabolic process"/>
    <property type="evidence" value="ECO:0007669"/>
    <property type="project" value="InterPro"/>
</dbReference>
<keyword evidence="1" id="KW-0812">Transmembrane</keyword>
<dbReference type="PANTHER" id="PTHR32100">
    <property type="entry name" value="OMEGA-6 FATTY ACID DESATURASE, CHLOROPLASTIC"/>
    <property type="match status" value="1"/>
</dbReference>
<dbReference type="InterPro" id="IPR012171">
    <property type="entry name" value="Fatty_acid_desaturase"/>
</dbReference>
<dbReference type="OrthoDB" id="1461976at2759"/>
<feature type="domain" description="Fatty acid desaturase" evidence="2">
    <location>
        <begin position="191"/>
        <end position="469"/>
    </location>
</feature>
<dbReference type="HOGENOM" id="CLU_033094_0_0_1"/>
<proteinExistence type="predicted"/>
<feature type="transmembrane region" description="Helical" evidence="1">
    <location>
        <begin position="154"/>
        <end position="172"/>
    </location>
</feature>
<dbReference type="STRING" id="599839.J7S6L1"/>
<feature type="transmembrane region" description="Helical" evidence="1">
    <location>
        <begin position="326"/>
        <end position="347"/>
    </location>
</feature>
<evidence type="ECO:0000313" key="4">
    <source>
        <dbReference type="Proteomes" id="UP000006352"/>
    </source>
</evidence>
<dbReference type="GO" id="GO:0016491">
    <property type="term" value="F:oxidoreductase activity"/>
    <property type="evidence" value="ECO:0007669"/>
    <property type="project" value="InterPro"/>
</dbReference>
<dbReference type="Proteomes" id="UP000006352">
    <property type="component" value="Unassembled WGS sequence"/>
</dbReference>
<sequence>MGPHSGEWGWSAHERYPPFNPIVPFDSHGESRSDKSAETARDYLYLTTVPVLQRAVIPNRRIHQQPVISGMFTNGPEYEGRLGKPFAPPPITLKEIYDAVPKHLLRKNLLTSTYYCVRDIGCCIILFCFASAIECIVDDYISLIVGGEVKLMKITLWVVYWWWQGLVFASFFFLGHEVQLYASVCTCGFAYAFNKLGHQGLYESQYVNDTLGFLFHSFILSPFFAWKASHNAHHRAVASIERDENYVPYERSEYNLPPRAQTSSIDYSEIFDETPVFTFLKLFAVLLTGWWMYLGANFLGSRRHPNGTNHFSPYAPIFRPHERTGIILSDIGILVMCFALCYAMAVHGFKTVMAYYFIPYMVLVQSLDRYVWKLSRCFNPSSTSIALVMVTFLQHSDPTVPHYHQEQWTWIRGAAATIDRPLLGWMGRFFLHNASHDHVAHHYFSYAPFYNLPEITKYISGVLKEHYVYDSTNTFYALYRSFTQCVFVEDEDSIAFYRDKHGNAVRQVEECLNVFVE</sequence>
<organism evidence="3 4">
    <name type="scientific">Fibroporia radiculosa</name>
    <dbReference type="NCBI Taxonomy" id="599839"/>
    <lineage>
        <taxon>Eukaryota</taxon>
        <taxon>Fungi</taxon>
        <taxon>Dikarya</taxon>
        <taxon>Basidiomycota</taxon>
        <taxon>Agaricomycotina</taxon>
        <taxon>Agaricomycetes</taxon>
        <taxon>Polyporales</taxon>
        <taxon>Fibroporiaceae</taxon>
        <taxon>Fibroporia</taxon>
    </lineage>
</organism>
<gene>
    <name evidence="3" type="ORF">FIBRA_09497</name>
</gene>
<feature type="transmembrane region" description="Helical" evidence="1">
    <location>
        <begin position="276"/>
        <end position="294"/>
    </location>
</feature>
<dbReference type="RefSeq" id="XP_012177180.1">
    <property type="nucleotide sequence ID" value="XM_012321790.1"/>
</dbReference>
<dbReference type="InParanoid" id="J7S6L1"/>
<evidence type="ECO:0000313" key="3">
    <source>
        <dbReference type="EMBL" id="CCM07159.1"/>
    </source>
</evidence>
<dbReference type="Pfam" id="PF00487">
    <property type="entry name" value="FA_desaturase"/>
    <property type="match status" value="1"/>
</dbReference>
<name>J7S6L1_9APHY</name>
<keyword evidence="4" id="KW-1185">Reference proteome</keyword>